<dbReference type="GO" id="GO:0006310">
    <property type="term" value="P:DNA recombination"/>
    <property type="evidence" value="ECO:0007669"/>
    <property type="project" value="TreeGrafter"/>
</dbReference>
<dbReference type="GO" id="GO:0003677">
    <property type="term" value="F:DNA binding"/>
    <property type="evidence" value="ECO:0007669"/>
    <property type="project" value="UniProtKB-KW"/>
</dbReference>
<gene>
    <name evidence="11" type="ORF">IAB73_00635</name>
</gene>
<feature type="domain" description="UvrD-like helicase C-terminal" evidence="10">
    <location>
        <begin position="264"/>
        <end position="545"/>
    </location>
</feature>
<protein>
    <submittedName>
        <fullName evidence="11">PD-(D/E)XK nuclease family protein</fullName>
    </submittedName>
</protein>
<keyword evidence="3" id="KW-0227">DNA damage</keyword>
<keyword evidence="6" id="KW-0269">Exonuclease</keyword>
<dbReference type="GO" id="GO:0004527">
    <property type="term" value="F:exonuclease activity"/>
    <property type="evidence" value="ECO:0007669"/>
    <property type="project" value="UniProtKB-KW"/>
</dbReference>
<evidence type="ECO:0000256" key="9">
    <source>
        <dbReference type="ARBA" id="ARBA00023204"/>
    </source>
</evidence>
<dbReference type="EMBL" id="DVFJ01000002">
    <property type="protein sequence ID" value="HIQ70714.1"/>
    <property type="molecule type" value="Genomic_DNA"/>
</dbReference>
<evidence type="ECO:0000256" key="4">
    <source>
        <dbReference type="ARBA" id="ARBA00022801"/>
    </source>
</evidence>
<name>A0A9D1CQQ8_9FIRM</name>
<evidence type="ECO:0000259" key="10">
    <source>
        <dbReference type="PROSITE" id="PS51217"/>
    </source>
</evidence>
<dbReference type="GO" id="GO:0005524">
    <property type="term" value="F:ATP binding"/>
    <property type="evidence" value="ECO:0007669"/>
    <property type="project" value="UniProtKB-KW"/>
</dbReference>
<dbReference type="Pfam" id="PF12705">
    <property type="entry name" value="PDDEXK_1"/>
    <property type="match status" value="1"/>
</dbReference>
<reference evidence="11" key="1">
    <citation type="submission" date="2020-10" db="EMBL/GenBank/DDBJ databases">
        <authorList>
            <person name="Gilroy R."/>
        </authorList>
    </citation>
    <scope>NUCLEOTIDE SEQUENCE</scope>
    <source>
        <strain evidence="11">ChiSxjej2B14-6234</strain>
    </source>
</reference>
<dbReference type="SUPFAM" id="SSF52540">
    <property type="entry name" value="P-loop containing nucleoside triphosphate hydrolases"/>
    <property type="match status" value="1"/>
</dbReference>
<dbReference type="InterPro" id="IPR038726">
    <property type="entry name" value="PDDEXK_AddAB-type"/>
</dbReference>
<evidence type="ECO:0000256" key="1">
    <source>
        <dbReference type="ARBA" id="ARBA00022722"/>
    </source>
</evidence>
<evidence type="ECO:0000256" key="7">
    <source>
        <dbReference type="ARBA" id="ARBA00022840"/>
    </source>
</evidence>
<evidence type="ECO:0000256" key="5">
    <source>
        <dbReference type="ARBA" id="ARBA00022806"/>
    </source>
</evidence>
<dbReference type="GO" id="GO:0004386">
    <property type="term" value="F:helicase activity"/>
    <property type="evidence" value="ECO:0007669"/>
    <property type="project" value="UniProtKB-KW"/>
</dbReference>
<accession>A0A9D1CQQ8</accession>
<reference evidence="11" key="2">
    <citation type="journal article" date="2021" name="PeerJ">
        <title>Extensive microbial diversity within the chicken gut microbiome revealed by metagenomics and culture.</title>
        <authorList>
            <person name="Gilroy R."/>
            <person name="Ravi A."/>
            <person name="Getino M."/>
            <person name="Pursley I."/>
            <person name="Horton D.L."/>
            <person name="Alikhan N.F."/>
            <person name="Baker D."/>
            <person name="Gharbi K."/>
            <person name="Hall N."/>
            <person name="Watson M."/>
            <person name="Adriaenssens E.M."/>
            <person name="Foster-Nyarko E."/>
            <person name="Jarju S."/>
            <person name="Secka A."/>
            <person name="Antonio M."/>
            <person name="Oren A."/>
            <person name="Chaudhuri R.R."/>
            <person name="La Ragione R."/>
            <person name="Hildebrand F."/>
            <person name="Pallen M.J."/>
        </authorList>
    </citation>
    <scope>NUCLEOTIDE SEQUENCE</scope>
    <source>
        <strain evidence="11">ChiSxjej2B14-6234</strain>
    </source>
</reference>
<dbReference type="GO" id="GO:0006281">
    <property type="term" value="P:DNA repair"/>
    <property type="evidence" value="ECO:0007669"/>
    <property type="project" value="UniProtKB-KW"/>
</dbReference>
<keyword evidence="1" id="KW-0540">Nuclease</keyword>
<sequence length="1098" mass="120700">MYARVLTGRMHRLLPEVVARIGRAYGAGARCLLIVPEQYTLQAETEIVEGLRLPGYFDIDVLSPSRLRDRVFERAGQPQRVRIDERGKCMVLSAALEDLQDDLLFYRGAGGRTGFVQRLSALVADFKRGGLAPQDVAQLAGRTDGMLAMKLEDAGRVFAAYEARLAGSFVDGEDVQRELLARMEPSGVLAGAQIFIYGFDMITPTFAAQICAMARCAQELTLALTLDTAPARDAALYEPALRSLQRLEDLLREAGIPTGRERVAAPLNAPEDIAHLERELYAYPMRPMRGAPERVSLHAAATPFAEVHVAAARIRALAMAGMPFSRMAAVYTDGTVYAPLVERIFAQYDIPIYVSEKRPALSHPLFRFLLSSLRAVTRGYRVDDLMECVRTGYCGLTDEEADALDEYTAAYGVRAGRMRLPFAFGGEEELAQAEALRLRVVEPLTQLQSALSRARDAGGTVDAIFGYLQARGAFDTLQREQQALLAAGLDVEAADCAQVWNLLMELLDQMHTLLGGHRGRVRTVLDMLEAGVSAMELGALPTARDELIAGRVGNVRTARVDALFMLGMNDGRLQSADRSLLTDEERARAAGASKAYLGMSDADRAQLSRLDVLQAMSQPAQRLLVSYALSDEEGRALRPAPAVLALRRVFPDLPVTGGALDKGEHAALSSPRAALDALAVRLRGLADAGEPELSGPWREAYAVLCAQEAYAGRARDVRDALIARVGAGRLRAETARRLYGRRTVSVSKLETFAQCPYRHFVGYGLRPVQRRETGAERDRLGELYHQAIERFTREALSQEAWPNVDRAQSDRMMDAVVEPLLEAWRRTPLGESARGRALAGRMRRTARRAGWTLTRQMQGSGFRPAEMELTFGSGGVPPVCIDLADGSRVYLRGRIDRIDLMETQQRVYLRVVDYKSGKRELDPTDIYWGLQLQLLIYLYAASHKYAGAQPAGLFYCRIDDPLITGNLRVQEQVEREIAKRLSLKGLSLSDVEIVRAQGEDQVKAMLKSDGTLRQGAAAVSSQELSLLVDYAVRMAAQLSARIAAGEIDVSPAQRGPMRACAYCDYRGICGFDPLLSGASARVLEKKSLDDIVRAQEET</sequence>
<evidence type="ECO:0000256" key="8">
    <source>
        <dbReference type="ARBA" id="ARBA00023125"/>
    </source>
</evidence>
<dbReference type="Proteomes" id="UP000886887">
    <property type="component" value="Unassembled WGS sequence"/>
</dbReference>
<proteinExistence type="predicted"/>
<organism evidence="11 12">
    <name type="scientific">Candidatus Onthenecus intestinigallinarum</name>
    <dbReference type="NCBI Taxonomy" id="2840875"/>
    <lineage>
        <taxon>Bacteria</taxon>
        <taxon>Bacillati</taxon>
        <taxon>Bacillota</taxon>
        <taxon>Clostridia</taxon>
        <taxon>Eubacteriales</taxon>
        <taxon>Candidatus Onthenecus</taxon>
    </lineage>
</organism>
<keyword evidence="5" id="KW-0347">Helicase</keyword>
<dbReference type="AlphaFoldDB" id="A0A9D1CQQ8"/>
<dbReference type="PANTHER" id="PTHR30591:SF1">
    <property type="entry name" value="RECBCD ENZYME SUBUNIT RECC"/>
    <property type="match status" value="1"/>
</dbReference>
<dbReference type="InterPro" id="IPR011604">
    <property type="entry name" value="PDDEXK-like_dom_sf"/>
</dbReference>
<keyword evidence="7" id="KW-0067">ATP-binding</keyword>
<dbReference type="InterPro" id="IPR049035">
    <property type="entry name" value="ADDB_N"/>
</dbReference>
<keyword evidence="8" id="KW-0238">DNA-binding</keyword>
<dbReference type="Pfam" id="PF21445">
    <property type="entry name" value="ADDB_N"/>
    <property type="match status" value="1"/>
</dbReference>
<dbReference type="PROSITE" id="PS51217">
    <property type="entry name" value="UVRD_HELICASE_CTER"/>
    <property type="match status" value="1"/>
</dbReference>
<comment type="caution">
    <text evidence="11">The sequence shown here is derived from an EMBL/GenBank/DDBJ whole genome shotgun (WGS) entry which is preliminary data.</text>
</comment>
<evidence type="ECO:0000256" key="3">
    <source>
        <dbReference type="ARBA" id="ARBA00022763"/>
    </source>
</evidence>
<keyword evidence="2" id="KW-0547">Nucleotide-binding</keyword>
<evidence type="ECO:0000313" key="12">
    <source>
        <dbReference type="Proteomes" id="UP000886887"/>
    </source>
</evidence>
<evidence type="ECO:0000256" key="6">
    <source>
        <dbReference type="ARBA" id="ARBA00022839"/>
    </source>
</evidence>
<keyword evidence="4" id="KW-0378">Hydrolase</keyword>
<dbReference type="PANTHER" id="PTHR30591">
    <property type="entry name" value="RECBCD ENZYME SUBUNIT RECC"/>
    <property type="match status" value="1"/>
</dbReference>
<dbReference type="InterPro" id="IPR014017">
    <property type="entry name" value="DNA_helicase_UvrD-like_C"/>
</dbReference>
<dbReference type="Gene3D" id="3.90.320.10">
    <property type="match status" value="1"/>
</dbReference>
<dbReference type="Gene3D" id="3.40.50.300">
    <property type="entry name" value="P-loop containing nucleotide triphosphate hydrolases"/>
    <property type="match status" value="4"/>
</dbReference>
<keyword evidence="9" id="KW-0234">DNA repair</keyword>
<evidence type="ECO:0000256" key="2">
    <source>
        <dbReference type="ARBA" id="ARBA00022741"/>
    </source>
</evidence>
<evidence type="ECO:0000313" key="11">
    <source>
        <dbReference type="EMBL" id="HIQ70714.1"/>
    </source>
</evidence>
<dbReference type="InterPro" id="IPR027417">
    <property type="entry name" value="P-loop_NTPase"/>
</dbReference>